<dbReference type="Proteomes" id="UP001223520">
    <property type="component" value="Chromosome"/>
</dbReference>
<reference evidence="1 2" key="1">
    <citation type="journal article" date="2023" name="Limnol Oceanogr Lett">
        <title>Environmental adaptations by the intertidal Antarctic cyanobacterium Halotia branconii CENA392 as revealed using long-read genome sequencing.</title>
        <authorList>
            <person name="Dextro R.B."/>
            <person name="Delbaje E."/>
            <person name="Freitas P.N.N."/>
            <person name="Geraldes V."/>
            <person name="Pinto E."/>
            <person name="Long P.F."/>
            <person name="Fiore M.F."/>
        </authorList>
    </citation>
    <scope>NUCLEOTIDE SEQUENCE [LARGE SCALE GENOMIC DNA]</scope>
    <source>
        <strain evidence="1 2">CENA392</strain>
    </source>
</reference>
<dbReference type="AlphaFoldDB" id="A0AAJ6NRK4"/>
<organism evidence="1 2">
    <name type="scientific">Halotia branconii CENA392</name>
    <dbReference type="NCBI Taxonomy" id="1539056"/>
    <lineage>
        <taxon>Bacteria</taxon>
        <taxon>Bacillati</taxon>
        <taxon>Cyanobacteriota</taxon>
        <taxon>Cyanophyceae</taxon>
        <taxon>Nostocales</taxon>
        <taxon>Nodulariaceae</taxon>
        <taxon>Halotia</taxon>
    </lineage>
</organism>
<dbReference type="KEGG" id="hbq:QI031_26300"/>
<keyword evidence="2" id="KW-1185">Reference proteome</keyword>
<sequence>MIFLIDHNLKGHALVFFGAIATQGWLDIVPIRFVMFAEIKLPIDSDDRVVWRFAQENQMILLTANRSMKGKNSLEQVMREENTSASLPVITIGSADRLLNDSEYRSQCIESLIEIVLDVDSYRGARRIFIP</sequence>
<proteinExistence type="predicted"/>
<dbReference type="EMBL" id="CP124543">
    <property type="protein sequence ID" value="WGV25221.1"/>
    <property type="molecule type" value="Genomic_DNA"/>
</dbReference>
<protein>
    <submittedName>
        <fullName evidence="1">ACP S-malonyltransferase</fullName>
    </submittedName>
</protein>
<evidence type="ECO:0000313" key="1">
    <source>
        <dbReference type="EMBL" id="WGV25221.1"/>
    </source>
</evidence>
<evidence type="ECO:0000313" key="2">
    <source>
        <dbReference type="Proteomes" id="UP001223520"/>
    </source>
</evidence>
<dbReference type="RefSeq" id="WP_281482524.1">
    <property type="nucleotide sequence ID" value="NZ_CP124543.1"/>
</dbReference>
<name>A0AAJ6NRK4_9CYAN</name>
<gene>
    <name evidence="1" type="ORF">QI031_26300</name>
</gene>
<accession>A0AAJ6NRK4</accession>